<accession>A0A7C9EKX3</accession>
<dbReference type="EMBL" id="GISG01247986">
    <property type="protein sequence ID" value="MBA4670580.1"/>
    <property type="molecule type" value="Transcribed_RNA"/>
</dbReference>
<dbReference type="AlphaFoldDB" id="A0A7C9EKX3"/>
<reference evidence="1" key="1">
    <citation type="journal article" date="2013" name="J. Plant Res.">
        <title>Effect of fungi and light on seed germination of three Opuntia species from semiarid lands of central Mexico.</title>
        <authorList>
            <person name="Delgado-Sanchez P."/>
            <person name="Jimenez-Bremont J.F."/>
            <person name="Guerrero-Gonzalez Mde L."/>
            <person name="Flores J."/>
        </authorList>
    </citation>
    <scope>NUCLEOTIDE SEQUENCE</scope>
    <source>
        <tissue evidence="1">Cladode</tissue>
    </source>
</reference>
<name>A0A7C9EKX3_OPUST</name>
<proteinExistence type="predicted"/>
<protein>
    <submittedName>
        <fullName evidence="1">Uncharacterized protein</fullName>
    </submittedName>
</protein>
<reference evidence="1" key="2">
    <citation type="submission" date="2020-07" db="EMBL/GenBank/DDBJ databases">
        <authorList>
            <person name="Vera ALvarez R."/>
            <person name="Arias-Moreno D.M."/>
            <person name="Jimenez-Jacinto V."/>
            <person name="Jimenez-Bremont J.F."/>
            <person name="Swaminathan K."/>
            <person name="Moose S.P."/>
            <person name="Guerrero-Gonzalez M.L."/>
            <person name="Marino-Ramirez L."/>
            <person name="Landsman D."/>
            <person name="Rodriguez-Kessler M."/>
            <person name="Delgado-Sanchez P."/>
        </authorList>
    </citation>
    <scope>NUCLEOTIDE SEQUENCE</scope>
    <source>
        <tissue evidence="1">Cladode</tissue>
    </source>
</reference>
<evidence type="ECO:0000313" key="1">
    <source>
        <dbReference type="EMBL" id="MBA4670580.1"/>
    </source>
</evidence>
<organism evidence="1">
    <name type="scientific">Opuntia streptacantha</name>
    <name type="common">Prickly pear cactus</name>
    <name type="synonym">Opuntia cardona</name>
    <dbReference type="NCBI Taxonomy" id="393608"/>
    <lineage>
        <taxon>Eukaryota</taxon>
        <taxon>Viridiplantae</taxon>
        <taxon>Streptophyta</taxon>
        <taxon>Embryophyta</taxon>
        <taxon>Tracheophyta</taxon>
        <taxon>Spermatophyta</taxon>
        <taxon>Magnoliopsida</taxon>
        <taxon>eudicotyledons</taxon>
        <taxon>Gunneridae</taxon>
        <taxon>Pentapetalae</taxon>
        <taxon>Caryophyllales</taxon>
        <taxon>Cactineae</taxon>
        <taxon>Cactaceae</taxon>
        <taxon>Opuntioideae</taxon>
        <taxon>Opuntia</taxon>
    </lineage>
</organism>
<sequence length="113" mass="13120">MKTSVYEEPCLKNTWDENILHSLHACIKHIMLQLHHLQLWIIIEDPVLFACLPVLELSVELLVSSCSYVCILSGNFCVLWLWTDLHLILNHHCAKGFLPRAFAFYLAISKLWC</sequence>